<dbReference type="CDD" id="cd06662">
    <property type="entry name" value="SURF1"/>
    <property type="match status" value="1"/>
</dbReference>
<dbReference type="GO" id="GO:0033617">
    <property type="term" value="P:mitochondrial respiratory chain complex IV assembly"/>
    <property type="evidence" value="ECO:0007669"/>
    <property type="project" value="TreeGrafter"/>
</dbReference>
<dbReference type="PROSITE" id="PS50895">
    <property type="entry name" value="SURF1"/>
    <property type="match status" value="1"/>
</dbReference>
<sequence>MNARPRRVEGMKEGNGREEEEMLAMAAPMRSADWVISQRPWPNPVTLHHYSIRRAHSACSGMATSLRSLLLGRSWRCTNAKQWVSLKSSPVHRRLQSTSSASSKQYNAKRDAFLTPTMVLLGLMPIVTFSLGTWQVERLKWKVNLIDELEQKLQREPMSLPGQVNLEAIPEFIYRKVYLKGRWDHAHTILLGPRVYDGKSGFHVITPLMRSDGSTILINRGFVTPEVAEAQNWSKDEGEVEVLGMLRTTETRNKFTPDNLPDKGIWYWVDLPAIAEYAGGSGANVQPVFIEEIFGEKNKGLFHHRPPPF</sequence>
<comment type="subcellular location">
    <subcellularLocation>
        <location evidence="1">Membrane</location>
    </subcellularLocation>
    <subcellularLocation>
        <location evidence="5">Mitochondrion inner membrane</location>
        <topology evidence="5">Multi-pass membrane protein</topology>
    </subcellularLocation>
</comment>
<dbReference type="InterPro" id="IPR002994">
    <property type="entry name" value="Surf1/Shy1"/>
</dbReference>
<protein>
    <recommendedName>
        <fullName evidence="5">SURF1-like protein</fullName>
    </recommendedName>
</protein>
<dbReference type="PANTHER" id="PTHR23427">
    <property type="entry name" value="SURFEIT LOCUS PROTEIN"/>
    <property type="match status" value="1"/>
</dbReference>
<dbReference type="AlphaFoldDB" id="A0AAD5YHT9"/>
<feature type="transmembrane region" description="Helical" evidence="5">
    <location>
        <begin position="112"/>
        <end position="134"/>
    </location>
</feature>
<comment type="function">
    <text evidence="5">Probably involved in the biogenesis of the COX complex.</text>
</comment>
<keyword evidence="5" id="KW-0999">Mitochondrion inner membrane</keyword>
<keyword evidence="4 5" id="KW-0472">Membrane</keyword>
<gene>
    <name evidence="6" type="ORF">NLI96_g1997</name>
</gene>
<evidence type="ECO:0000256" key="1">
    <source>
        <dbReference type="ARBA" id="ARBA00004370"/>
    </source>
</evidence>
<keyword evidence="3 5" id="KW-1133">Transmembrane helix</keyword>
<dbReference type="InterPro" id="IPR045214">
    <property type="entry name" value="Surf1/Surf4"/>
</dbReference>
<proteinExistence type="inferred from homology"/>
<keyword evidence="7" id="KW-1185">Reference proteome</keyword>
<dbReference type="Proteomes" id="UP001212997">
    <property type="component" value="Unassembled WGS sequence"/>
</dbReference>
<comment type="similarity">
    <text evidence="5">Belongs to the SURF1 family.</text>
</comment>
<evidence type="ECO:0000313" key="7">
    <source>
        <dbReference type="Proteomes" id="UP001212997"/>
    </source>
</evidence>
<keyword evidence="5" id="KW-0496">Mitochondrion</keyword>
<evidence type="ECO:0000256" key="3">
    <source>
        <dbReference type="ARBA" id="ARBA00022989"/>
    </source>
</evidence>
<comment type="caution">
    <text evidence="5">Lacks conserved residue(s) required for the propagation of feature annotation.</text>
</comment>
<name>A0AAD5YHT9_9APHY</name>
<evidence type="ECO:0000256" key="5">
    <source>
        <dbReference type="RuleBase" id="RU363076"/>
    </source>
</evidence>
<reference evidence="6" key="1">
    <citation type="submission" date="2022-07" db="EMBL/GenBank/DDBJ databases">
        <title>Genome Sequence of Physisporinus lineatus.</title>
        <authorList>
            <person name="Buettner E."/>
        </authorList>
    </citation>
    <scope>NUCLEOTIDE SEQUENCE</scope>
    <source>
        <strain evidence="6">VT162</strain>
    </source>
</reference>
<dbReference type="Pfam" id="PF02104">
    <property type="entry name" value="SURF1"/>
    <property type="match status" value="1"/>
</dbReference>
<dbReference type="EMBL" id="JANAWD010000042">
    <property type="protein sequence ID" value="KAJ3489594.1"/>
    <property type="molecule type" value="Genomic_DNA"/>
</dbReference>
<dbReference type="PANTHER" id="PTHR23427:SF2">
    <property type="entry name" value="SURFEIT LOCUS PROTEIN 1"/>
    <property type="match status" value="1"/>
</dbReference>
<evidence type="ECO:0000313" key="6">
    <source>
        <dbReference type="EMBL" id="KAJ3489594.1"/>
    </source>
</evidence>
<accession>A0AAD5YHT9</accession>
<evidence type="ECO:0000256" key="2">
    <source>
        <dbReference type="ARBA" id="ARBA00022692"/>
    </source>
</evidence>
<evidence type="ECO:0000256" key="4">
    <source>
        <dbReference type="ARBA" id="ARBA00023136"/>
    </source>
</evidence>
<comment type="caution">
    <text evidence="6">The sequence shown here is derived from an EMBL/GenBank/DDBJ whole genome shotgun (WGS) entry which is preliminary data.</text>
</comment>
<keyword evidence="2 5" id="KW-0812">Transmembrane</keyword>
<dbReference type="GO" id="GO:0005743">
    <property type="term" value="C:mitochondrial inner membrane"/>
    <property type="evidence" value="ECO:0007669"/>
    <property type="project" value="UniProtKB-SubCell"/>
</dbReference>
<organism evidence="6 7">
    <name type="scientific">Meripilus lineatus</name>
    <dbReference type="NCBI Taxonomy" id="2056292"/>
    <lineage>
        <taxon>Eukaryota</taxon>
        <taxon>Fungi</taxon>
        <taxon>Dikarya</taxon>
        <taxon>Basidiomycota</taxon>
        <taxon>Agaricomycotina</taxon>
        <taxon>Agaricomycetes</taxon>
        <taxon>Polyporales</taxon>
        <taxon>Meripilaceae</taxon>
        <taxon>Meripilus</taxon>
    </lineage>
</organism>